<accession>A0A9W4K512</accession>
<gene>
    <name evidence="1" type="ORF">PSALAMII_LOCUS11488</name>
</gene>
<dbReference type="EMBL" id="CAJVPG010000467">
    <property type="protein sequence ID" value="CAG8431371.1"/>
    <property type="molecule type" value="Genomic_DNA"/>
</dbReference>
<dbReference type="AlphaFoldDB" id="A0A9W4K512"/>
<comment type="caution">
    <text evidence="1">The sequence shown here is derived from an EMBL/GenBank/DDBJ whole genome shotgun (WGS) entry which is preliminary data.</text>
</comment>
<evidence type="ECO:0000313" key="2">
    <source>
        <dbReference type="Proteomes" id="UP001152649"/>
    </source>
</evidence>
<name>A0A9W4K512_9EURO</name>
<protein>
    <submittedName>
        <fullName evidence="1">Uncharacterized protein</fullName>
    </submittedName>
</protein>
<organism evidence="1 2">
    <name type="scientific">Penicillium salamii</name>
    <dbReference type="NCBI Taxonomy" id="1612424"/>
    <lineage>
        <taxon>Eukaryota</taxon>
        <taxon>Fungi</taxon>
        <taxon>Dikarya</taxon>
        <taxon>Ascomycota</taxon>
        <taxon>Pezizomycotina</taxon>
        <taxon>Eurotiomycetes</taxon>
        <taxon>Eurotiomycetidae</taxon>
        <taxon>Eurotiales</taxon>
        <taxon>Aspergillaceae</taxon>
        <taxon>Penicillium</taxon>
    </lineage>
</organism>
<evidence type="ECO:0000313" key="1">
    <source>
        <dbReference type="EMBL" id="CAG8431371.1"/>
    </source>
</evidence>
<dbReference type="Proteomes" id="UP001152649">
    <property type="component" value="Unassembled WGS sequence"/>
</dbReference>
<dbReference type="PANTHER" id="PTHR47784">
    <property type="entry name" value="STEROL UPTAKE CONTROL PROTEIN 2"/>
    <property type="match status" value="1"/>
</dbReference>
<dbReference type="PANTHER" id="PTHR47784:SF5">
    <property type="entry name" value="STEROL UPTAKE CONTROL PROTEIN 2"/>
    <property type="match status" value="1"/>
</dbReference>
<proteinExistence type="predicted"/>
<dbReference type="InterPro" id="IPR053157">
    <property type="entry name" value="Sterol_Uptake_Regulator"/>
</dbReference>
<dbReference type="GO" id="GO:0001228">
    <property type="term" value="F:DNA-binding transcription activator activity, RNA polymerase II-specific"/>
    <property type="evidence" value="ECO:0007669"/>
    <property type="project" value="TreeGrafter"/>
</dbReference>
<keyword evidence="2" id="KW-1185">Reference proteome</keyword>
<reference evidence="1" key="1">
    <citation type="submission" date="2021-07" db="EMBL/GenBank/DDBJ databases">
        <authorList>
            <person name="Branca A.L. A."/>
        </authorList>
    </citation>
    <scope>NUCLEOTIDE SEQUENCE</scope>
</reference>
<sequence>MACSSDSERIWQTTIPNLSLRHPALRQGLLALSALHLVSITTSSRRWEYLDTAPPSLRHGWLMIVFTFGYCLVDCENDIDQPEILNEFFDVFRQTRWLISIMIPLLGRVEAGELGPLVKPEHSHPTMPDMSRLVVFLLHRQNHIEALQDPAHKEALYGSVIEHLSVSLKKLMEGVEPKMFAFCWTFQVSAGFLELLEAREPFALVVLAHYAVILHHLRDCWWMGDWGTRILSQIGNSLDSEWRAFIGWPVDSTECSIPH</sequence>